<accession>A0A8J2BKI6</accession>
<reference evidence="2" key="1">
    <citation type="submission" date="2021-02" db="EMBL/GenBank/DDBJ databases">
        <authorList>
            <person name="Cremers G."/>
            <person name="Picone N."/>
        </authorList>
    </citation>
    <scope>NUCLEOTIDE SEQUENCE</scope>
    <source>
        <strain evidence="2">PQ17</strain>
    </source>
</reference>
<sequence>MANVSLLPGYDLSKPEQQKIFSLEVSNAFQSLNGSISDLINSLASLQNQVTNLQNQVTNLQNSVTGTTWIPNHKLGLVSGNPYLMTTTGTSTIYWSPFTGLEEILWVQSTNQFQAMAFGEISATLSSMGVTGDGVWRIGAYATSPGNIALTAIQDTSASKMLSNLTWVNGVWVFPSSGPPWYRFLGHIMVLGGVVTWGQVSTTDIRYGLADFWHPTAWGNTVNSGVHVKILINRYRADFMGQSGTTLDITDVFTGFGSIIIKPASNFNFMINRGCVDAVDTSGQMYFILIGG</sequence>
<feature type="coiled-coil region" evidence="1">
    <location>
        <begin position="36"/>
        <end position="63"/>
    </location>
</feature>
<dbReference type="Gene3D" id="1.20.5.340">
    <property type="match status" value="1"/>
</dbReference>
<name>A0A8J2BKI6_9BACT</name>
<keyword evidence="1" id="KW-0175">Coiled coil</keyword>
<comment type="caution">
    <text evidence="2">The sequence shown here is derived from an EMBL/GenBank/DDBJ whole genome shotgun (WGS) entry which is preliminary data.</text>
</comment>
<dbReference type="EMBL" id="CAJNOB010000029">
    <property type="protein sequence ID" value="CAF0700327.1"/>
    <property type="molecule type" value="Genomic_DNA"/>
</dbReference>
<gene>
    <name evidence="2" type="ORF">MPNT_350013</name>
</gene>
<dbReference type="Proteomes" id="UP000663859">
    <property type="component" value="Unassembled WGS sequence"/>
</dbReference>
<evidence type="ECO:0000256" key="1">
    <source>
        <dbReference type="SAM" id="Coils"/>
    </source>
</evidence>
<keyword evidence="3" id="KW-1185">Reference proteome</keyword>
<organism evidence="2 3">
    <name type="scientific">Candidatus Methylacidithermus pantelleriae</name>
    <dbReference type="NCBI Taxonomy" id="2744239"/>
    <lineage>
        <taxon>Bacteria</taxon>
        <taxon>Pseudomonadati</taxon>
        <taxon>Verrucomicrobiota</taxon>
        <taxon>Methylacidiphilae</taxon>
        <taxon>Methylacidiphilales</taxon>
        <taxon>Methylacidiphilaceae</taxon>
        <taxon>Candidatus Methylacidithermus</taxon>
    </lineage>
</organism>
<evidence type="ECO:0000313" key="3">
    <source>
        <dbReference type="Proteomes" id="UP000663859"/>
    </source>
</evidence>
<evidence type="ECO:0000313" key="2">
    <source>
        <dbReference type="EMBL" id="CAF0700327.1"/>
    </source>
</evidence>
<proteinExistence type="predicted"/>
<dbReference type="AlphaFoldDB" id="A0A8J2BKI6"/>
<protein>
    <submittedName>
        <fullName evidence="2">Uncharacterized protein</fullName>
    </submittedName>
</protein>